<dbReference type="Proteomes" id="UP000179627">
    <property type="component" value="Unassembled WGS sequence"/>
</dbReference>
<evidence type="ECO:0000313" key="2">
    <source>
        <dbReference type="Proteomes" id="UP000179627"/>
    </source>
</evidence>
<gene>
    <name evidence="1" type="ORF">CC117_06280</name>
</gene>
<evidence type="ECO:0008006" key="3">
    <source>
        <dbReference type="Google" id="ProtNLM"/>
    </source>
</evidence>
<name>A0A1S1QAA1_9ACTN</name>
<sequence length="184" mass="19376">MVLSLGVVLAAVAVFFIFAMPRGTEDPEVKVVDVEATLVPYARQAPYPASAPRDLPDLFKPTSIRMTLPSGGTSDGDTTRITIGYVVDRPEDRTFARFLQSNASDAVQAILGDRPVTGSVDVAGEPWEERRDDRGHLALTRIVDGVTTIIDDGGGPGAAELADLRTLAAAVRPIDATAAVGTTS</sequence>
<dbReference type="Pfam" id="PF14030">
    <property type="entry name" value="DUF4245"/>
    <property type="match status" value="1"/>
</dbReference>
<keyword evidence="2" id="KW-1185">Reference proteome</keyword>
<comment type="caution">
    <text evidence="1">The sequence shown here is derived from an EMBL/GenBank/DDBJ whole genome shotgun (WGS) entry which is preliminary data.</text>
</comment>
<organism evidence="1 2">
    <name type="scientific">Parafrankia colletiae</name>
    <dbReference type="NCBI Taxonomy" id="573497"/>
    <lineage>
        <taxon>Bacteria</taxon>
        <taxon>Bacillati</taxon>
        <taxon>Actinomycetota</taxon>
        <taxon>Actinomycetes</taxon>
        <taxon>Frankiales</taxon>
        <taxon>Frankiaceae</taxon>
        <taxon>Parafrankia</taxon>
    </lineage>
</organism>
<dbReference type="AlphaFoldDB" id="A0A1S1QAA1"/>
<accession>A0A1S1QAA1</accession>
<protein>
    <recommendedName>
        <fullName evidence="3">DUF4245 domain-containing protein</fullName>
    </recommendedName>
</protein>
<reference evidence="2" key="1">
    <citation type="submission" date="2016-07" db="EMBL/GenBank/DDBJ databases">
        <title>Sequence Frankia sp. strain CcI1.17.</title>
        <authorList>
            <person name="Ghodhbane-Gtari F."/>
            <person name="Swanson E."/>
            <person name="Gueddou A."/>
            <person name="Morris K."/>
            <person name="Hezbri K."/>
            <person name="Ktari A."/>
            <person name="Nouioui I."/>
            <person name="Abebe-Akele F."/>
            <person name="Simpson S."/>
            <person name="Thomas K."/>
            <person name="Gtari M."/>
            <person name="Tisa L.S."/>
            <person name="Hurst S."/>
        </authorList>
    </citation>
    <scope>NUCLEOTIDE SEQUENCE [LARGE SCALE GENOMIC DNA]</scope>
    <source>
        <strain evidence="2">Cc1.17</strain>
    </source>
</reference>
<dbReference type="EMBL" id="MBLM01000152">
    <property type="protein sequence ID" value="OHV30547.1"/>
    <property type="molecule type" value="Genomic_DNA"/>
</dbReference>
<proteinExistence type="predicted"/>
<dbReference type="InterPro" id="IPR025339">
    <property type="entry name" value="DUF4245"/>
</dbReference>
<evidence type="ECO:0000313" key="1">
    <source>
        <dbReference type="EMBL" id="OHV30547.1"/>
    </source>
</evidence>